<dbReference type="PROSITE" id="PS51257">
    <property type="entry name" value="PROKAR_LIPOPROTEIN"/>
    <property type="match status" value="1"/>
</dbReference>
<evidence type="ECO:0000259" key="5">
    <source>
        <dbReference type="Pfam" id="PF09375"/>
    </source>
</evidence>
<dbReference type="EMBL" id="BAABLP010000001">
    <property type="protein sequence ID" value="GAA4736777.1"/>
    <property type="molecule type" value="Genomic_DNA"/>
</dbReference>
<dbReference type="InterPro" id="IPR050894">
    <property type="entry name" value="EfeM/EfeO_iron_uptake"/>
</dbReference>
<feature type="domain" description="Imelysin-like" evidence="5">
    <location>
        <begin position="167"/>
        <end position="411"/>
    </location>
</feature>
<evidence type="ECO:0000256" key="3">
    <source>
        <dbReference type="ARBA" id="ARBA00022729"/>
    </source>
</evidence>
<accession>A0ABP8YS55</accession>
<dbReference type="CDD" id="cd14656">
    <property type="entry name" value="Imelysin-like_EfeO"/>
    <property type="match status" value="1"/>
</dbReference>
<dbReference type="RefSeq" id="WP_345479224.1">
    <property type="nucleotide sequence ID" value="NZ_BAABLP010000001.1"/>
</dbReference>
<comment type="subcellular location">
    <subcellularLocation>
        <location evidence="1">Cell envelope</location>
    </subcellularLocation>
</comment>
<reference evidence="7" key="1">
    <citation type="journal article" date="2019" name="Int. J. Syst. Evol. Microbiol.">
        <title>The Global Catalogue of Microorganisms (GCM) 10K type strain sequencing project: providing services to taxonomists for standard genome sequencing and annotation.</title>
        <authorList>
            <consortium name="The Broad Institute Genomics Platform"/>
            <consortium name="The Broad Institute Genome Sequencing Center for Infectious Disease"/>
            <person name="Wu L."/>
            <person name="Ma J."/>
        </authorList>
    </citation>
    <scope>NUCLEOTIDE SEQUENCE [LARGE SCALE GENOMIC DNA]</scope>
    <source>
        <strain evidence="7">JCM 19015</strain>
    </source>
</reference>
<dbReference type="Gene3D" id="1.20.1420.20">
    <property type="entry name" value="M75 peptidase, HXXE motif"/>
    <property type="match status" value="1"/>
</dbReference>
<proteinExistence type="inferred from homology"/>
<evidence type="ECO:0000256" key="2">
    <source>
        <dbReference type="ARBA" id="ARBA00005989"/>
    </source>
</evidence>
<evidence type="ECO:0000256" key="1">
    <source>
        <dbReference type="ARBA" id="ARBA00004196"/>
    </source>
</evidence>
<comment type="caution">
    <text evidence="6">The sequence shown here is derived from an EMBL/GenBank/DDBJ whole genome shotgun (WGS) entry which is preliminary data.</text>
</comment>
<organism evidence="6 7">
    <name type="scientific">Amnibacterium soli</name>
    <dbReference type="NCBI Taxonomy" id="1282736"/>
    <lineage>
        <taxon>Bacteria</taxon>
        <taxon>Bacillati</taxon>
        <taxon>Actinomycetota</taxon>
        <taxon>Actinomycetes</taxon>
        <taxon>Micrococcales</taxon>
        <taxon>Microbacteriaceae</taxon>
        <taxon>Amnibacterium</taxon>
    </lineage>
</organism>
<dbReference type="NCBIfam" id="NF041757">
    <property type="entry name" value="EfeO"/>
    <property type="match status" value="1"/>
</dbReference>
<feature type="chain" id="PRO_5046655352" evidence="4">
    <location>
        <begin position="34"/>
        <end position="419"/>
    </location>
</feature>
<gene>
    <name evidence="6" type="ORF">GCM10025783_03780</name>
</gene>
<keyword evidence="3 4" id="KW-0732">Signal</keyword>
<name>A0ABP8YS55_9MICO</name>
<evidence type="ECO:0000313" key="7">
    <source>
        <dbReference type="Proteomes" id="UP001500121"/>
    </source>
</evidence>
<sequence length="419" mass="43374">MPSSDRRVRLAGAVVLVPTVVALLAACAGTGPASSTRSTSSATAASTVAPVSKGVSRVSVELVSGADGDECRVSHASAKAGPITFSVANTSATGITEVELVQGQRIVGEKENLAPGLAPVTFTSTLTGGSYAVVCPGAVTDSVPFTVTGTAAAQTGSDTRSLLTAGTKTYGAYVAGTLADMVTAVKGLRTAVDAGDVAAAKARYALARPFYEKVESDVAGFVLPGTDPTDNRGNLDYLVDMRASNLDPAVGWHGFHAVERDLWQRGRITASTKSLAAELVKNVEKLQSLAKTLTYKPEDLANGAAGLLEEVQSGKIKGEEELYSHLDLVDFAANVEGAQQAFANLQPGLERIDPALTKQVSARFEDVTAALKAYQDPERPGGYEAYTSAVKAKDAASLSRVVQSLQEPLSRIAEKVATA</sequence>
<dbReference type="InterPro" id="IPR018976">
    <property type="entry name" value="Imelysin-like"/>
</dbReference>
<protein>
    <submittedName>
        <fullName evidence="6">Peptidase M75 family protein</fullName>
    </submittedName>
</protein>
<keyword evidence="7" id="KW-1185">Reference proteome</keyword>
<dbReference type="InterPro" id="IPR038352">
    <property type="entry name" value="Imelysin_sf"/>
</dbReference>
<feature type="signal peptide" evidence="4">
    <location>
        <begin position="1"/>
        <end position="33"/>
    </location>
</feature>
<dbReference type="InterPro" id="IPR034981">
    <property type="entry name" value="Imelysin-like_EfeO/Algp7"/>
</dbReference>
<dbReference type="InterPro" id="IPR053377">
    <property type="entry name" value="Iron_uptake_EfeM/EfeO"/>
</dbReference>
<dbReference type="Proteomes" id="UP001500121">
    <property type="component" value="Unassembled WGS sequence"/>
</dbReference>
<evidence type="ECO:0000313" key="6">
    <source>
        <dbReference type="EMBL" id="GAA4736777.1"/>
    </source>
</evidence>
<dbReference type="PANTHER" id="PTHR39192">
    <property type="entry name" value="IRON UPTAKE SYSTEM COMPONENT EFEO"/>
    <property type="match status" value="1"/>
</dbReference>
<dbReference type="Pfam" id="PF09375">
    <property type="entry name" value="Peptidase_M75"/>
    <property type="match status" value="1"/>
</dbReference>
<evidence type="ECO:0000256" key="4">
    <source>
        <dbReference type="SAM" id="SignalP"/>
    </source>
</evidence>
<dbReference type="PANTHER" id="PTHR39192:SF1">
    <property type="entry name" value="IRON UPTAKE SYSTEM COMPONENT EFEO"/>
    <property type="match status" value="1"/>
</dbReference>
<comment type="similarity">
    <text evidence="2">Belongs to the EfeM/EfeO family.</text>
</comment>